<dbReference type="InterPro" id="IPR013083">
    <property type="entry name" value="Znf_RING/FYVE/PHD"/>
</dbReference>
<dbReference type="EMBL" id="JARQWQ010000046">
    <property type="protein sequence ID" value="KAK2558106.1"/>
    <property type="molecule type" value="Genomic_DNA"/>
</dbReference>
<keyword evidence="5" id="KW-0175">Coiled coil</keyword>
<feature type="compositionally biased region" description="Polar residues" evidence="6">
    <location>
        <begin position="225"/>
        <end position="235"/>
    </location>
</feature>
<evidence type="ECO:0000256" key="5">
    <source>
        <dbReference type="SAM" id="Coils"/>
    </source>
</evidence>
<dbReference type="AlphaFoldDB" id="A0AAD9V1U8"/>
<feature type="coiled-coil region" evidence="5">
    <location>
        <begin position="534"/>
        <end position="611"/>
    </location>
</feature>
<reference evidence="8" key="2">
    <citation type="journal article" date="2023" name="Science">
        <title>Genomic signatures of disease resistance in endangered staghorn corals.</title>
        <authorList>
            <person name="Vollmer S.V."/>
            <person name="Selwyn J.D."/>
            <person name="Despard B.A."/>
            <person name="Roesel C.L."/>
        </authorList>
    </citation>
    <scope>NUCLEOTIDE SEQUENCE</scope>
    <source>
        <strain evidence="8">K2</strain>
    </source>
</reference>
<organism evidence="8 9">
    <name type="scientific">Acropora cervicornis</name>
    <name type="common">Staghorn coral</name>
    <dbReference type="NCBI Taxonomy" id="6130"/>
    <lineage>
        <taxon>Eukaryota</taxon>
        <taxon>Metazoa</taxon>
        <taxon>Cnidaria</taxon>
        <taxon>Anthozoa</taxon>
        <taxon>Hexacorallia</taxon>
        <taxon>Scleractinia</taxon>
        <taxon>Astrocoeniina</taxon>
        <taxon>Acroporidae</taxon>
        <taxon>Acropora</taxon>
    </lineage>
</organism>
<evidence type="ECO:0000313" key="9">
    <source>
        <dbReference type="Proteomes" id="UP001249851"/>
    </source>
</evidence>
<sequence length="668" mass="75071">MTSKKKALKVVFVDDGTQEDLCYSGETLLAPLSQLSNWMLTGTPISFCPVSVSDKLWSTKEGNELHQTITVMDIYSDKSIEELRLEDYNVKKPNDWYSRQGLSFGQAVESQQLFKQSTTKIKPVRMSITTSAEDSDGPYQLPKFSFSSTPSMNFSSTSDPSSVFAPVKLLKSEKEPLSALTVAKKERVRDDLLQSIVKCMQIQSSLYRLVLLKLQLHVTAEAATDNQAPSQNSTTFKDKSSKPQLSSQGANNSPSALLCELKMPMEALMHCASIQRSLFEKLLFSITPTTNSEDDQGIESYSSGMQDSKPKVHVNMITFQYDLEEITFKKKMECNYIRNPFSDLHVTSTSEDVVHHVFVRDKCFVSVGAAAKRLPHGSGILKTSTGKVLYSGEWCKGKRHGNGEASIYAASCTVGDSTAQHGYYTGAWKHNMRHGRGKMYFTSGAVCDGQWKFDKMTGHGTLKLPDGSIQEGSWRDGKLHGCAVFTWPHGVCEYREYDEKQGQLRSCHIKEENLESISLKSSFYSQLMNLQECVNKLKDDKGILTEQLNAFEEDHAKTAGKVMASLCRLQEWKDDMRKNQEEFNTKLKETESKSADKIRTLENELEQSQNAQLCQICFERSRDCIIMPCTHLLYCRMCVSEHKMKGVNRCPSCRGPISGEILCNINHS</sequence>
<feature type="domain" description="RING-type" evidence="7">
    <location>
        <begin position="614"/>
        <end position="654"/>
    </location>
</feature>
<evidence type="ECO:0000313" key="8">
    <source>
        <dbReference type="EMBL" id="KAK2558106.1"/>
    </source>
</evidence>
<evidence type="ECO:0000256" key="2">
    <source>
        <dbReference type="ARBA" id="ARBA00022771"/>
    </source>
</evidence>
<feature type="region of interest" description="Disordered" evidence="6">
    <location>
        <begin position="225"/>
        <end position="252"/>
    </location>
</feature>
<keyword evidence="1" id="KW-0677">Repeat</keyword>
<dbReference type="Gene3D" id="2.20.110.10">
    <property type="entry name" value="Histone H3 K4-specific methyltransferase SET7/9 N-terminal domain"/>
    <property type="match status" value="1"/>
</dbReference>
<dbReference type="SMART" id="SM00698">
    <property type="entry name" value="MORN"/>
    <property type="match status" value="4"/>
</dbReference>
<dbReference type="Gene3D" id="1.10.10.2360">
    <property type="match status" value="1"/>
</dbReference>
<gene>
    <name evidence="8" type="ORF">P5673_019686</name>
</gene>
<dbReference type="PROSITE" id="PS50089">
    <property type="entry name" value="ZF_RING_2"/>
    <property type="match status" value="1"/>
</dbReference>
<dbReference type="SUPFAM" id="SSF82185">
    <property type="entry name" value="Histone H3 K4-specific methyltransferase SET7/9 N-terminal domain"/>
    <property type="match status" value="2"/>
</dbReference>
<evidence type="ECO:0000256" key="3">
    <source>
        <dbReference type="ARBA" id="ARBA00022833"/>
    </source>
</evidence>
<dbReference type="SUPFAM" id="SSF57850">
    <property type="entry name" value="RING/U-box"/>
    <property type="match status" value="1"/>
</dbReference>
<accession>A0AAD9V1U8</accession>
<keyword evidence="2 4" id="KW-0479">Metal-binding</keyword>
<dbReference type="Pfam" id="PF02493">
    <property type="entry name" value="MORN"/>
    <property type="match status" value="4"/>
</dbReference>
<dbReference type="SMART" id="SM00184">
    <property type="entry name" value="RING"/>
    <property type="match status" value="1"/>
</dbReference>
<feature type="compositionally biased region" description="Polar residues" evidence="6">
    <location>
        <begin position="242"/>
        <end position="252"/>
    </location>
</feature>
<proteinExistence type="predicted"/>
<dbReference type="Pfam" id="PF21240">
    <property type="entry name" value="Nup98_GLEBS"/>
    <property type="match status" value="1"/>
</dbReference>
<dbReference type="PANTHER" id="PTHR43215:SF14">
    <property type="entry name" value="RADIAL SPOKE HEAD 1 HOMOLOG"/>
    <property type="match status" value="1"/>
</dbReference>
<evidence type="ECO:0000256" key="6">
    <source>
        <dbReference type="SAM" id="MobiDB-lite"/>
    </source>
</evidence>
<evidence type="ECO:0000259" key="7">
    <source>
        <dbReference type="PROSITE" id="PS50089"/>
    </source>
</evidence>
<keyword evidence="9" id="KW-1185">Reference proteome</keyword>
<dbReference type="InterPro" id="IPR003409">
    <property type="entry name" value="MORN"/>
</dbReference>
<dbReference type="Pfam" id="PF13920">
    <property type="entry name" value="zf-C3HC4_3"/>
    <property type="match status" value="1"/>
</dbReference>
<protein>
    <submittedName>
        <fullName evidence="8">Phosphatidylinositol 4-phosphate 5-kinase 9</fullName>
    </submittedName>
</protein>
<dbReference type="GO" id="GO:0008270">
    <property type="term" value="F:zinc ion binding"/>
    <property type="evidence" value="ECO:0007669"/>
    <property type="project" value="UniProtKB-KW"/>
</dbReference>
<keyword evidence="3" id="KW-0862">Zinc</keyword>
<keyword evidence="2 4" id="KW-0863">Zinc-finger</keyword>
<evidence type="ECO:0000256" key="1">
    <source>
        <dbReference type="ARBA" id="ARBA00022737"/>
    </source>
</evidence>
<evidence type="ECO:0000256" key="4">
    <source>
        <dbReference type="PROSITE-ProRule" id="PRU00175"/>
    </source>
</evidence>
<reference evidence="8" key="1">
    <citation type="journal article" date="2023" name="G3 (Bethesda)">
        <title>Whole genome assembly and annotation of the endangered Caribbean coral Acropora cervicornis.</title>
        <authorList>
            <person name="Selwyn J.D."/>
            <person name="Vollmer S.V."/>
        </authorList>
    </citation>
    <scope>NUCLEOTIDE SEQUENCE</scope>
    <source>
        <strain evidence="8">K2</strain>
    </source>
</reference>
<dbReference type="PANTHER" id="PTHR43215">
    <property type="entry name" value="RADIAL SPOKE HEAD 1 HOMOLOG"/>
    <property type="match status" value="1"/>
</dbReference>
<name>A0AAD9V1U8_ACRCE</name>
<dbReference type="Gene3D" id="3.30.40.10">
    <property type="entry name" value="Zinc/RING finger domain, C3HC4 (zinc finger)"/>
    <property type="match status" value="1"/>
</dbReference>
<dbReference type="InterPro" id="IPR001841">
    <property type="entry name" value="Znf_RING"/>
</dbReference>
<dbReference type="Proteomes" id="UP001249851">
    <property type="component" value="Unassembled WGS sequence"/>
</dbReference>
<comment type="caution">
    <text evidence="8">The sequence shown here is derived from an EMBL/GenBank/DDBJ whole genome shotgun (WGS) entry which is preliminary data.</text>
</comment>